<dbReference type="Proteomes" id="UP000217771">
    <property type="component" value="Unassembled WGS sequence"/>
</dbReference>
<evidence type="ECO:0000259" key="2">
    <source>
        <dbReference type="Pfam" id="PF14090"/>
    </source>
</evidence>
<comment type="caution">
    <text evidence="3">The sequence shown here is derived from an EMBL/GenBank/DDBJ whole genome shotgun (WGS) entry which is preliminary data.</text>
</comment>
<sequence>MIMNIMKKSGEQTRANSNITSQVEPATHAGRVLVALRAGPQSAAELQRNLEIAHAPAAVRELRQKGFSIVSERHPWPGRPGKWIKRYRLADGYAEGG</sequence>
<feature type="region of interest" description="Disordered" evidence="1">
    <location>
        <begin position="1"/>
        <end position="23"/>
    </location>
</feature>
<dbReference type="AlphaFoldDB" id="A0A2A2EQ06"/>
<keyword evidence="4" id="KW-1185">Reference proteome</keyword>
<feature type="compositionally biased region" description="Polar residues" evidence="1">
    <location>
        <begin position="12"/>
        <end position="23"/>
    </location>
</feature>
<organism evidence="3 4">
    <name type="scientific">Halomonas salipaludis</name>
    <dbReference type="NCBI Taxonomy" id="2032625"/>
    <lineage>
        <taxon>Bacteria</taxon>
        <taxon>Pseudomonadati</taxon>
        <taxon>Pseudomonadota</taxon>
        <taxon>Gammaproteobacteria</taxon>
        <taxon>Oceanospirillales</taxon>
        <taxon>Halomonadaceae</taxon>
        <taxon>Halomonas</taxon>
    </lineage>
</organism>
<accession>A0A2A2EQ06</accession>
<dbReference type="Pfam" id="PF14090">
    <property type="entry name" value="HTH_39"/>
    <property type="match status" value="1"/>
</dbReference>
<feature type="domain" description="Winged helix-turn-helix" evidence="2">
    <location>
        <begin position="31"/>
        <end position="90"/>
    </location>
</feature>
<dbReference type="EMBL" id="NSKB01000011">
    <property type="protein sequence ID" value="PAU74363.1"/>
    <property type="molecule type" value="Genomic_DNA"/>
</dbReference>
<evidence type="ECO:0000313" key="3">
    <source>
        <dbReference type="EMBL" id="PAU74363.1"/>
    </source>
</evidence>
<dbReference type="InterPro" id="IPR055245">
    <property type="entry name" value="HTH_proteobacteria"/>
</dbReference>
<reference evidence="3 4" key="1">
    <citation type="submission" date="2017-08" db="EMBL/GenBank/DDBJ databases">
        <title>Halomonas alkalisoli sp. nov., isolated from saline alkaline soil.</title>
        <authorList>
            <person name="Wang D."/>
            <person name="Zhang G."/>
        </authorList>
    </citation>
    <scope>NUCLEOTIDE SEQUENCE [LARGE SCALE GENOMIC DNA]</scope>
    <source>
        <strain evidence="3 4">WRN001</strain>
    </source>
</reference>
<gene>
    <name evidence="3" type="ORF">CK498_22730</name>
</gene>
<proteinExistence type="predicted"/>
<evidence type="ECO:0000256" key="1">
    <source>
        <dbReference type="SAM" id="MobiDB-lite"/>
    </source>
</evidence>
<name>A0A2A2EQ06_9GAMM</name>
<protein>
    <recommendedName>
        <fullName evidence="2">Winged helix-turn-helix domain-containing protein</fullName>
    </recommendedName>
</protein>
<evidence type="ECO:0000313" key="4">
    <source>
        <dbReference type="Proteomes" id="UP000217771"/>
    </source>
</evidence>